<dbReference type="GO" id="GO:0042619">
    <property type="term" value="P:poly-hydroxybutyrate biosynthetic process"/>
    <property type="evidence" value="ECO:0007669"/>
    <property type="project" value="UniProtKB-KW"/>
</dbReference>
<dbReference type="UniPathway" id="UPA00917"/>
<dbReference type="PATRIC" id="fig|1454004.3.peg.517"/>
<proteinExistence type="predicted"/>
<protein>
    <recommendedName>
        <fullName evidence="2">Poly(3-hydroxyalkanoate) polymerase subunit PhaE</fullName>
    </recommendedName>
</protein>
<dbReference type="STRING" id="1454004.AW11_00499"/>
<evidence type="ECO:0000313" key="5">
    <source>
        <dbReference type="Proteomes" id="UP000022141"/>
    </source>
</evidence>
<dbReference type="eggNOG" id="ENOG502ZA44">
    <property type="taxonomic scope" value="Bacteria"/>
</dbReference>
<reference evidence="4" key="1">
    <citation type="submission" date="2014-02" db="EMBL/GenBank/DDBJ databases">
        <title>Expanding our view of genomic diversity in Candidatus Accumulibacter clades.</title>
        <authorList>
            <person name="Skennerton C.T."/>
            <person name="Barr J.J."/>
            <person name="Slater F.R."/>
            <person name="Bond P.L."/>
            <person name="Tyson G.W."/>
        </authorList>
    </citation>
    <scope>NUCLEOTIDE SEQUENCE [LARGE SCALE GENOMIC DNA]</scope>
</reference>
<dbReference type="AlphaFoldDB" id="A0A011QMU1"/>
<dbReference type="EMBL" id="JEMY01000004">
    <property type="protein sequence ID" value="EXI90642.1"/>
    <property type="molecule type" value="Genomic_DNA"/>
</dbReference>
<dbReference type="Pfam" id="PF09712">
    <property type="entry name" value="PHA_synth_III_E"/>
    <property type="match status" value="1"/>
</dbReference>
<dbReference type="Proteomes" id="UP000022141">
    <property type="component" value="Unassembled WGS sequence"/>
</dbReference>
<evidence type="ECO:0000313" key="4">
    <source>
        <dbReference type="EMBL" id="EXI90642.1"/>
    </source>
</evidence>
<keyword evidence="5" id="KW-1185">Reference proteome</keyword>
<name>A0A011QMU1_ACCRE</name>
<evidence type="ECO:0000256" key="2">
    <source>
        <dbReference type="ARBA" id="ARBA00019066"/>
    </source>
</evidence>
<evidence type="ECO:0000256" key="1">
    <source>
        <dbReference type="ARBA" id="ARBA00004683"/>
    </source>
</evidence>
<comment type="caution">
    <text evidence="4">The sequence shown here is derived from an EMBL/GenBank/DDBJ whole genome shotgun (WGS) entry which is preliminary data.</text>
</comment>
<accession>A0A011QMU1</accession>
<evidence type="ECO:0000256" key="3">
    <source>
        <dbReference type="ARBA" id="ARBA00022752"/>
    </source>
</evidence>
<keyword evidence="3" id="KW-0583">PHB biosynthesis</keyword>
<sequence length="356" mass="38909">MESNNPNEQLGGVVNAWADMQKRMWSDWSGLLQNLPGSNQGPVEAAKKGVEAASKGTNDAARVLMDRMTSSQASMNRVMDFFFRSMKIVAPNLEASKDWRPDLKGFAENWAKESTAMLQRSMGMGSHLGDLGQTMSKDLPGAMGPWMTFLMQAASTGHVGEAMLGGTAGINRLLSMEGEASALGGLGEIPLFGASREKNAKLLRMVDAGVDLRKTSLAFHQAFAEALAKAVEATVDELGKLAAKGEKITAVRDLMRLWYRTADKSLLVTFNKQEFLDTQNEFTKAQQRFTLTQRAVVEDLLTKFDIPTRTEIDQAYQVIHDLKREVRALKKALLPASAAAPKPAARTTAARRAKSE</sequence>
<organism evidence="4 5">
    <name type="scientific">Accumulibacter regalis</name>
    <dbReference type="NCBI Taxonomy" id="522306"/>
    <lineage>
        <taxon>Bacteria</taxon>
        <taxon>Pseudomonadati</taxon>
        <taxon>Pseudomonadota</taxon>
        <taxon>Betaproteobacteria</taxon>
        <taxon>Candidatus Accumulibacter</taxon>
    </lineage>
</organism>
<dbReference type="InterPro" id="IPR010123">
    <property type="entry name" value="PHA_synth_III_E"/>
</dbReference>
<comment type="pathway">
    <text evidence="1">Biopolymer metabolism; poly-(R)-3-hydroxybutanoate biosynthesis.</text>
</comment>
<gene>
    <name evidence="4" type="ORF">AW11_00499</name>
</gene>